<evidence type="ECO:0000313" key="5">
    <source>
        <dbReference type="EMBL" id="KAF2224466.1"/>
    </source>
</evidence>
<protein>
    <recommendedName>
        <fullName evidence="7">Ribosomal protein S15</fullName>
    </recommendedName>
</protein>
<dbReference type="OrthoDB" id="441444at2759"/>
<evidence type="ECO:0000256" key="4">
    <source>
        <dbReference type="SAM" id="MobiDB-lite"/>
    </source>
</evidence>
<dbReference type="GO" id="GO:0005737">
    <property type="term" value="C:cytoplasm"/>
    <property type="evidence" value="ECO:0007669"/>
    <property type="project" value="UniProtKB-ARBA"/>
</dbReference>
<dbReference type="AlphaFoldDB" id="A0A6A6GFI2"/>
<dbReference type="Gene3D" id="1.10.287.10">
    <property type="entry name" value="S15/NS1, RNA-binding"/>
    <property type="match status" value="1"/>
</dbReference>
<evidence type="ECO:0000313" key="6">
    <source>
        <dbReference type="Proteomes" id="UP000799538"/>
    </source>
</evidence>
<dbReference type="InterPro" id="IPR005290">
    <property type="entry name" value="Ribosomal_uS15_bac-type"/>
</dbReference>
<name>A0A6A6GFI2_9PEZI</name>
<accession>A0A6A6GFI2</accession>
<dbReference type="PANTHER" id="PTHR23321">
    <property type="entry name" value="RIBOSOMAL PROTEIN S15, BACTERIAL AND ORGANELLAR"/>
    <property type="match status" value="1"/>
</dbReference>
<dbReference type="CDD" id="cd00353">
    <property type="entry name" value="Ribosomal_S15p_S13e"/>
    <property type="match status" value="1"/>
</dbReference>
<dbReference type="GO" id="GO:0006412">
    <property type="term" value="P:translation"/>
    <property type="evidence" value="ECO:0007669"/>
    <property type="project" value="InterPro"/>
</dbReference>
<evidence type="ECO:0000256" key="1">
    <source>
        <dbReference type="ARBA" id="ARBA00008434"/>
    </source>
</evidence>
<sequence length="328" mass="36405">MDAFLLRLGDLSLRASRQSCNACRNFSSSNIRSAATKAEKRKFRDPYTIVQARSRKAANISRQSQLKKERTEALGDPVLGKPTPFVEAFDTAARPDASVTRAASIPLSDPAKLQAPSKERNFNLEPSELGQSVKRSLIWSGNKLSGEDIVSRFNSGDDILAEEDLLNPDPNSPHHVTAKEAIRRITSLSNSSSKDRLRVNIKRCISTFGRHNTDEHLPSKPSPSSSFLAAQSAENALPEKTPRAGPDTGSSEVQIAVLTARIRTLSQFLGSRGKMDKMNKRNLRLLVHKRQKLLKYLERKERGGPRFKNVVEVLGLQRGAWEGEITLR</sequence>
<evidence type="ECO:0008006" key="7">
    <source>
        <dbReference type="Google" id="ProtNLM"/>
    </source>
</evidence>
<evidence type="ECO:0000256" key="3">
    <source>
        <dbReference type="ARBA" id="ARBA00023274"/>
    </source>
</evidence>
<gene>
    <name evidence="5" type="ORF">BDZ85DRAFT_281055</name>
</gene>
<dbReference type="PANTHER" id="PTHR23321:SF26">
    <property type="entry name" value="SMALL RIBOSOMAL SUBUNIT PROTEIN US15M"/>
    <property type="match status" value="1"/>
</dbReference>
<dbReference type="GO" id="GO:0005840">
    <property type="term" value="C:ribosome"/>
    <property type="evidence" value="ECO:0007669"/>
    <property type="project" value="UniProtKB-KW"/>
</dbReference>
<dbReference type="SMART" id="SM01387">
    <property type="entry name" value="Ribosomal_S15"/>
    <property type="match status" value="1"/>
</dbReference>
<proteinExistence type="inferred from homology"/>
<comment type="similarity">
    <text evidence="1">Belongs to the universal ribosomal protein uS15 family.</text>
</comment>
<reference evidence="6" key="1">
    <citation type="journal article" date="2020" name="Stud. Mycol.">
        <title>101 Dothideomycetes genomes: A test case for predicting lifestyles and emergence of pathogens.</title>
        <authorList>
            <person name="Haridas S."/>
            <person name="Albert R."/>
            <person name="Binder M."/>
            <person name="Bloem J."/>
            <person name="LaButti K."/>
            <person name="Salamov A."/>
            <person name="Andreopoulos B."/>
            <person name="Baker S."/>
            <person name="Barry K."/>
            <person name="Bills G."/>
            <person name="Bluhm B."/>
            <person name="Cannon C."/>
            <person name="Castanera R."/>
            <person name="Culley D."/>
            <person name="Daum C."/>
            <person name="Ezra D."/>
            <person name="Gonzalez J."/>
            <person name="Henrissat B."/>
            <person name="Kuo A."/>
            <person name="Liang C."/>
            <person name="Lipzen A."/>
            <person name="Lutzoni F."/>
            <person name="Magnuson J."/>
            <person name="Mondo S."/>
            <person name="Nolan M."/>
            <person name="Ohm R."/>
            <person name="Pangilinan J."/>
            <person name="Park H.-J."/>
            <person name="Ramirez L."/>
            <person name="Alfaro M."/>
            <person name="Sun H."/>
            <person name="Tritt A."/>
            <person name="Yoshinaga Y."/>
            <person name="Zwiers L.-H."/>
            <person name="Turgeon B."/>
            <person name="Goodwin S."/>
            <person name="Spatafora J."/>
            <person name="Crous P."/>
            <person name="Grigoriev I."/>
        </authorList>
    </citation>
    <scope>NUCLEOTIDE SEQUENCE [LARGE SCALE GENOMIC DNA]</scope>
    <source>
        <strain evidence="6">CECT 20119</strain>
    </source>
</reference>
<keyword evidence="6" id="KW-1185">Reference proteome</keyword>
<dbReference type="Proteomes" id="UP000799538">
    <property type="component" value="Unassembled WGS sequence"/>
</dbReference>
<dbReference type="InterPro" id="IPR000589">
    <property type="entry name" value="Ribosomal_uS15"/>
</dbReference>
<keyword evidence="3" id="KW-0687">Ribonucleoprotein</keyword>
<dbReference type="SUPFAM" id="SSF47060">
    <property type="entry name" value="S15/NS1 RNA-binding domain"/>
    <property type="match status" value="1"/>
</dbReference>
<feature type="region of interest" description="Disordered" evidence="4">
    <location>
        <begin position="210"/>
        <end position="250"/>
    </location>
</feature>
<dbReference type="GO" id="GO:1990904">
    <property type="term" value="C:ribonucleoprotein complex"/>
    <property type="evidence" value="ECO:0007669"/>
    <property type="project" value="UniProtKB-KW"/>
</dbReference>
<evidence type="ECO:0000256" key="2">
    <source>
        <dbReference type="ARBA" id="ARBA00022980"/>
    </source>
</evidence>
<dbReference type="GO" id="GO:0003735">
    <property type="term" value="F:structural constituent of ribosome"/>
    <property type="evidence" value="ECO:0007669"/>
    <property type="project" value="InterPro"/>
</dbReference>
<organism evidence="5 6">
    <name type="scientific">Elsinoe ampelina</name>
    <dbReference type="NCBI Taxonomy" id="302913"/>
    <lineage>
        <taxon>Eukaryota</taxon>
        <taxon>Fungi</taxon>
        <taxon>Dikarya</taxon>
        <taxon>Ascomycota</taxon>
        <taxon>Pezizomycotina</taxon>
        <taxon>Dothideomycetes</taxon>
        <taxon>Dothideomycetidae</taxon>
        <taxon>Myriangiales</taxon>
        <taxon>Elsinoaceae</taxon>
        <taxon>Elsinoe</taxon>
    </lineage>
</organism>
<dbReference type="InterPro" id="IPR009068">
    <property type="entry name" value="uS15_NS1_RNA-bd_sf"/>
</dbReference>
<dbReference type="Pfam" id="PF00312">
    <property type="entry name" value="Ribosomal_S15"/>
    <property type="match status" value="1"/>
</dbReference>
<keyword evidence="2" id="KW-0689">Ribosomal protein</keyword>
<dbReference type="EMBL" id="ML992505">
    <property type="protein sequence ID" value="KAF2224466.1"/>
    <property type="molecule type" value="Genomic_DNA"/>
</dbReference>